<evidence type="ECO:0000256" key="14">
    <source>
        <dbReference type="ARBA" id="ARBA00023237"/>
    </source>
</evidence>
<keyword evidence="5" id="KW-1134">Transmembrane beta strand</keyword>
<comment type="similarity">
    <text evidence="3 15">Belongs to the phospholipase A1 family.</text>
</comment>
<dbReference type="InterPro" id="IPR003187">
    <property type="entry name" value="PLipase_A1"/>
</dbReference>
<keyword evidence="8" id="KW-0732">Signal</keyword>
<evidence type="ECO:0000256" key="11">
    <source>
        <dbReference type="ARBA" id="ARBA00022963"/>
    </source>
</evidence>
<evidence type="ECO:0000256" key="7">
    <source>
        <dbReference type="ARBA" id="ARBA00022723"/>
    </source>
</evidence>
<evidence type="ECO:0000256" key="8">
    <source>
        <dbReference type="ARBA" id="ARBA00022729"/>
    </source>
</evidence>
<keyword evidence="7 15" id="KW-0479">Metal-binding</keyword>
<dbReference type="Proteomes" id="UP001595444">
    <property type="component" value="Unassembled WGS sequence"/>
</dbReference>
<evidence type="ECO:0000256" key="2">
    <source>
        <dbReference type="ARBA" id="ARBA00001604"/>
    </source>
</evidence>
<evidence type="ECO:0000256" key="1">
    <source>
        <dbReference type="ARBA" id="ARBA00000111"/>
    </source>
</evidence>
<dbReference type="EC" id="3.1.1.32" evidence="15"/>
<keyword evidence="9 15" id="KW-0378">Hydrolase</keyword>
<comment type="subunit">
    <text evidence="4 15">Homodimer; dimerization is reversible, and the dimeric form is the active one.</text>
</comment>
<protein>
    <recommendedName>
        <fullName evidence="15">Phospholipase A1</fullName>
        <ecNumber evidence="15">3.1.1.32</ecNumber>
        <ecNumber evidence="15">3.1.1.4</ecNumber>
    </recommendedName>
    <alternativeName>
        <fullName evidence="15">Phosphatidylcholine 1-acylhydrolase</fullName>
    </alternativeName>
</protein>
<comment type="subcellular location">
    <subcellularLocation>
        <location evidence="15">Cell outer membrane</location>
        <topology evidence="15">Multi-pass membrane protein</topology>
    </subcellularLocation>
    <text evidence="15">One of the very few enzymes located there.</text>
</comment>
<dbReference type="PANTHER" id="PTHR40457:SF1">
    <property type="entry name" value="PHOSPHOLIPASE A1"/>
    <property type="match status" value="1"/>
</dbReference>
<evidence type="ECO:0000256" key="5">
    <source>
        <dbReference type="ARBA" id="ARBA00022452"/>
    </source>
</evidence>
<dbReference type="InterPro" id="IPR036541">
    <property type="entry name" value="PLipase_A1_sf"/>
</dbReference>
<evidence type="ECO:0000256" key="6">
    <source>
        <dbReference type="ARBA" id="ARBA00022692"/>
    </source>
</evidence>
<dbReference type="SUPFAM" id="SSF56931">
    <property type="entry name" value="Outer membrane phospholipase A (OMPLA)"/>
    <property type="match status" value="1"/>
</dbReference>
<dbReference type="PRINTS" id="PR01486">
    <property type="entry name" value="PHPHLIPASEA1"/>
</dbReference>
<comment type="caution">
    <text evidence="16">The sequence shown here is derived from an EMBL/GenBank/DDBJ whole genome shotgun (WGS) entry which is preliminary data.</text>
</comment>
<dbReference type="EMBL" id="JBHRSL010000027">
    <property type="protein sequence ID" value="MFC3053420.1"/>
    <property type="molecule type" value="Genomic_DNA"/>
</dbReference>
<keyword evidence="14 15" id="KW-0998">Cell outer membrane</keyword>
<accession>A0ABV7D927</accession>
<organism evidence="16 17">
    <name type="scientific">Kordiimonas pumila</name>
    <dbReference type="NCBI Taxonomy" id="2161677"/>
    <lineage>
        <taxon>Bacteria</taxon>
        <taxon>Pseudomonadati</taxon>
        <taxon>Pseudomonadota</taxon>
        <taxon>Alphaproteobacteria</taxon>
        <taxon>Kordiimonadales</taxon>
        <taxon>Kordiimonadaceae</taxon>
        <taxon>Kordiimonas</taxon>
    </lineage>
</organism>
<dbReference type="EC" id="3.1.1.4" evidence="15"/>
<gene>
    <name evidence="16" type="ORF">ACFOKA_16095</name>
</gene>
<evidence type="ECO:0000256" key="13">
    <source>
        <dbReference type="ARBA" id="ARBA00023136"/>
    </source>
</evidence>
<dbReference type="PANTHER" id="PTHR40457">
    <property type="entry name" value="PHOSPHOLIPASE A1"/>
    <property type="match status" value="1"/>
</dbReference>
<comment type="catalytic activity">
    <reaction evidence="2 15">
        <text>a 1,2-diacyl-sn-glycero-3-phosphocholine + H2O = a 1-acyl-sn-glycero-3-phosphocholine + a fatty acid + H(+)</text>
        <dbReference type="Rhea" id="RHEA:15801"/>
        <dbReference type="ChEBI" id="CHEBI:15377"/>
        <dbReference type="ChEBI" id="CHEBI:15378"/>
        <dbReference type="ChEBI" id="CHEBI:28868"/>
        <dbReference type="ChEBI" id="CHEBI:57643"/>
        <dbReference type="ChEBI" id="CHEBI:58168"/>
        <dbReference type="EC" id="3.1.1.4"/>
    </reaction>
</comment>
<evidence type="ECO:0000256" key="10">
    <source>
        <dbReference type="ARBA" id="ARBA00022837"/>
    </source>
</evidence>
<evidence type="ECO:0000313" key="17">
    <source>
        <dbReference type="Proteomes" id="UP001595444"/>
    </source>
</evidence>
<keyword evidence="6" id="KW-0812">Transmembrane</keyword>
<comment type="cofactor">
    <cofactor evidence="15">
        <name>Ca(2+)</name>
        <dbReference type="ChEBI" id="CHEBI:29108"/>
    </cofactor>
    <text evidence="15">Binds 1 Ca(2+) ion per monomer. In the dimeric form the Ca(2+) is bound by different amino acids with binding of each Ca(2+) shared with ligands coming from each monomer. The Ca(2+) ion may have a role in catalysis.</text>
</comment>
<keyword evidence="13" id="KW-0472">Membrane</keyword>
<keyword evidence="11 15" id="KW-0442">Lipid degradation</keyword>
<evidence type="ECO:0000256" key="4">
    <source>
        <dbReference type="ARBA" id="ARBA00011702"/>
    </source>
</evidence>
<evidence type="ECO:0000313" key="16">
    <source>
        <dbReference type="EMBL" id="MFC3053420.1"/>
    </source>
</evidence>
<name>A0ABV7D927_9PROT</name>
<comment type="function">
    <text evidence="15">Hydrolysis of phosphatidylcholine with phospholipase A2 (EC 3.1.1.4) and phospholipase A1 (EC 3.1.1.32) activities.</text>
</comment>
<dbReference type="Pfam" id="PF02253">
    <property type="entry name" value="PLA1"/>
    <property type="match status" value="1"/>
</dbReference>
<evidence type="ECO:0000256" key="9">
    <source>
        <dbReference type="ARBA" id="ARBA00022801"/>
    </source>
</evidence>
<keyword evidence="17" id="KW-1185">Reference proteome</keyword>
<dbReference type="Gene3D" id="2.40.230.10">
    <property type="entry name" value="Phospholipase A1"/>
    <property type="match status" value="1"/>
</dbReference>
<evidence type="ECO:0000256" key="12">
    <source>
        <dbReference type="ARBA" id="ARBA00023098"/>
    </source>
</evidence>
<proteinExistence type="inferred from homology"/>
<sequence>MNRPLKQISKRLLLAVLGGVLYILAPMAYAEEVVVSIAGNTVTAGETNLATAVFYNASLEKAFAVPKKLEATFLKDDLEYSVLLEVVSEQEVGAVDPEAFQKVLYFMKVPSILPDGTVSLVLPKPYNNAILLHVVHPENIDGAEVSLIKKVEEAALEKETFGSLGGLSTYKPIYFLGGIKPTDAKFQISLKYQLFNEKGSWASNHPWLSGFHLGYTQVSFWDLSSESKPFEDTNFQPEFFYGLEGLDFNFLPKGSEVDLRVGFLHESNGREGDDSRSLNMVYSHISYRHSLGGDWFARLTGDFWSYQGSLSDNPDIADYRGHSSLQFIIGSEKSVQLSAYSKGKLGSDKGSYLFDFTVPMKWEGIAKNLNFSLHGQLFTGYGENLLTYDQKETRFRFGLGIHR</sequence>
<comment type="catalytic activity">
    <reaction evidence="1 15">
        <text>a 1,2-diacyl-sn-glycero-3-phosphocholine + H2O = a 2-acyl-sn-glycero-3-phosphocholine + a fatty acid + H(+)</text>
        <dbReference type="Rhea" id="RHEA:18689"/>
        <dbReference type="ChEBI" id="CHEBI:15377"/>
        <dbReference type="ChEBI" id="CHEBI:15378"/>
        <dbReference type="ChEBI" id="CHEBI:28868"/>
        <dbReference type="ChEBI" id="CHEBI:57643"/>
        <dbReference type="ChEBI" id="CHEBI:57875"/>
        <dbReference type="EC" id="3.1.1.32"/>
    </reaction>
</comment>
<keyword evidence="12 15" id="KW-0443">Lipid metabolism</keyword>
<evidence type="ECO:0000256" key="3">
    <source>
        <dbReference type="ARBA" id="ARBA00010525"/>
    </source>
</evidence>
<dbReference type="RefSeq" id="WP_194215625.1">
    <property type="nucleotide sequence ID" value="NZ_CP061205.1"/>
</dbReference>
<keyword evidence="10 15" id="KW-0106">Calcium</keyword>
<reference evidence="17" key="1">
    <citation type="journal article" date="2019" name="Int. J. Syst. Evol. Microbiol.">
        <title>The Global Catalogue of Microorganisms (GCM) 10K type strain sequencing project: providing services to taxonomists for standard genome sequencing and annotation.</title>
        <authorList>
            <consortium name="The Broad Institute Genomics Platform"/>
            <consortium name="The Broad Institute Genome Sequencing Center for Infectious Disease"/>
            <person name="Wu L."/>
            <person name="Ma J."/>
        </authorList>
    </citation>
    <scope>NUCLEOTIDE SEQUENCE [LARGE SCALE GENOMIC DNA]</scope>
    <source>
        <strain evidence="17">KCTC 62164</strain>
    </source>
</reference>
<evidence type="ECO:0000256" key="15">
    <source>
        <dbReference type="RuleBase" id="RU366027"/>
    </source>
</evidence>